<accession>A0A4S5E660</accession>
<dbReference type="InterPro" id="IPR051531">
    <property type="entry name" value="N-acetyltransferase"/>
</dbReference>
<name>A0A4S5E660_9MICC</name>
<dbReference type="InterPro" id="IPR016181">
    <property type="entry name" value="Acyl_CoA_acyltransferase"/>
</dbReference>
<dbReference type="SUPFAM" id="SSF55729">
    <property type="entry name" value="Acyl-CoA N-acyltransferases (Nat)"/>
    <property type="match status" value="1"/>
</dbReference>
<proteinExistence type="predicted"/>
<dbReference type="InterPro" id="IPR000182">
    <property type="entry name" value="GNAT_dom"/>
</dbReference>
<keyword evidence="2" id="KW-0808">Transferase</keyword>
<dbReference type="AlphaFoldDB" id="A0A4S5E660"/>
<gene>
    <name evidence="2" type="ORF">E8P82_05560</name>
</gene>
<dbReference type="EMBL" id="SSWH01000004">
    <property type="protein sequence ID" value="THJ66933.1"/>
    <property type="molecule type" value="Genomic_DNA"/>
</dbReference>
<dbReference type="OrthoDB" id="3533156at2"/>
<keyword evidence="3" id="KW-1185">Reference proteome</keyword>
<dbReference type="Pfam" id="PF13302">
    <property type="entry name" value="Acetyltransf_3"/>
    <property type="match status" value="1"/>
</dbReference>
<evidence type="ECO:0000313" key="3">
    <source>
        <dbReference type="Proteomes" id="UP000305233"/>
    </source>
</evidence>
<comment type="caution">
    <text evidence="2">The sequence shown here is derived from an EMBL/GenBank/DDBJ whole genome shotgun (WGS) entry which is preliminary data.</text>
</comment>
<dbReference type="Gene3D" id="3.40.630.30">
    <property type="match status" value="1"/>
</dbReference>
<sequence length="194" mass="20196">MDPITSVTTTRLALTPLSPGDLANVFEIFSDPRTWAHLPSGRHRRQEQSEALIAAGQRSWDESGAGPWAVRVGEAGGPGGLPPGAFIGIGGVTLTGSGLWNLGYRLTPATWGHGFATELAAAALSAAATADPTAPVMARVLSNNPASSAVAERAGLTLRWEGPARDAVAADVCRRIYADRAFTGAQIEWLIARA</sequence>
<dbReference type="RefSeq" id="WP_136453527.1">
    <property type="nucleotide sequence ID" value="NZ_SSWH01000004.1"/>
</dbReference>
<dbReference type="Proteomes" id="UP000305233">
    <property type="component" value="Unassembled WGS sequence"/>
</dbReference>
<dbReference type="PANTHER" id="PTHR43792">
    <property type="entry name" value="GNAT FAMILY, PUTATIVE (AFU_ORTHOLOGUE AFUA_3G00765)-RELATED-RELATED"/>
    <property type="match status" value="1"/>
</dbReference>
<reference evidence="2 3" key="1">
    <citation type="submission" date="2019-04" db="EMBL/GenBank/DDBJ databases">
        <authorList>
            <person name="Liu Q."/>
            <person name="Xin Y.-H."/>
        </authorList>
    </citation>
    <scope>NUCLEOTIDE SEQUENCE [LARGE SCALE GENOMIC DNA]</scope>
    <source>
        <strain evidence="2 3">AM23</strain>
    </source>
</reference>
<organism evidence="2 3">
    <name type="scientific">Arthrobacter echini</name>
    <dbReference type="NCBI Taxonomy" id="1529066"/>
    <lineage>
        <taxon>Bacteria</taxon>
        <taxon>Bacillati</taxon>
        <taxon>Actinomycetota</taxon>
        <taxon>Actinomycetes</taxon>
        <taxon>Micrococcales</taxon>
        <taxon>Micrococcaceae</taxon>
        <taxon>Arthrobacter</taxon>
    </lineage>
</organism>
<feature type="domain" description="N-acetyltransferase" evidence="1">
    <location>
        <begin position="11"/>
        <end position="156"/>
    </location>
</feature>
<protein>
    <submittedName>
        <fullName evidence="2">GNAT family N-acetyltransferase</fullName>
    </submittedName>
</protein>
<evidence type="ECO:0000313" key="2">
    <source>
        <dbReference type="EMBL" id="THJ66933.1"/>
    </source>
</evidence>
<dbReference type="PANTHER" id="PTHR43792:SF1">
    <property type="entry name" value="N-ACETYLTRANSFERASE DOMAIN-CONTAINING PROTEIN"/>
    <property type="match status" value="1"/>
</dbReference>
<dbReference type="GO" id="GO:0016747">
    <property type="term" value="F:acyltransferase activity, transferring groups other than amino-acyl groups"/>
    <property type="evidence" value="ECO:0007669"/>
    <property type="project" value="InterPro"/>
</dbReference>
<evidence type="ECO:0000259" key="1">
    <source>
        <dbReference type="Pfam" id="PF13302"/>
    </source>
</evidence>